<dbReference type="RefSeq" id="WP_394318175.1">
    <property type="nucleotide sequence ID" value="NZ_JBHMQV010000009.1"/>
</dbReference>
<dbReference type="Pfam" id="PF02909">
    <property type="entry name" value="TetR_C_1"/>
    <property type="match status" value="1"/>
</dbReference>
<evidence type="ECO:0000259" key="6">
    <source>
        <dbReference type="PROSITE" id="PS50977"/>
    </source>
</evidence>
<organism evidence="7 8">
    <name type="scientific">Streptomyces noboritoensis</name>
    <dbReference type="NCBI Taxonomy" id="67337"/>
    <lineage>
        <taxon>Bacteria</taxon>
        <taxon>Bacillati</taxon>
        <taxon>Actinomycetota</taxon>
        <taxon>Actinomycetes</taxon>
        <taxon>Kitasatosporales</taxon>
        <taxon>Streptomycetaceae</taxon>
        <taxon>Streptomyces</taxon>
    </lineage>
</organism>
<protein>
    <submittedName>
        <fullName evidence="7">TetR/AcrR family transcriptional regulator C-terminal domain-containing protein</fullName>
    </submittedName>
</protein>
<dbReference type="InterPro" id="IPR004111">
    <property type="entry name" value="Repressor_TetR_C"/>
</dbReference>
<proteinExistence type="predicted"/>
<evidence type="ECO:0000313" key="8">
    <source>
        <dbReference type="Proteomes" id="UP001589887"/>
    </source>
</evidence>
<dbReference type="PROSITE" id="PS50977">
    <property type="entry name" value="HTH_TETR_2"/>
    <property type="match status" value="1"/>
</dbReference>
<dbReference type="Gene3D" id="1.10.357.10">
    <property type="entry name" value="Tetracycline Repressor, domain 2"/>
    <property type="match status" value="1"/>
</dbReference>
<sequence length="223" mass="24120">MTRLNRERVLRAAVALADESGIESLSMRRLAQELGVVPMALYKHVANKEQLLDGMVDTVVGEIDPPEPGSDWRGVVRQRILSARRVLLRHRWAYGVIESRTGPTSAVLEYLDSMIGVFRDGGLSVDLTHHVMHAMGSRLLGFSQELFEASGASGGSGGAEPPDPALAQRYPRIAELAAAAAHDGDSVVGGGCDDQFEFEFALDLLLDGFERLRAEGWSPPGRG</sequence>
<gene>
    <name evidence="7" type="ORF">ACFH04_10500</name>
</gene>
<dbReference type="Pfam" id="PF00440">
    <property type="entry name" value="TetR_N"/>
    <property type="match status" value="1"/>
</dbReference>
<dbReference type="PRINTS" id="PR00400">
    <property type="entry name" value="TETREPRESSOR"/>
</dbReference>
<dbReference type="Gene3D" id="1.10.10.60">
    <property type="entry name" value="Homeodomain-like"/>
    <property type="match status" value="1"/>
</dbReference>
<keyword evidence="3 5" id="KW-0238">DNA-binding</keyword>
<dbReference type="SUPFAM" id="SSF48498">
    <property type="entry name" value="Tetracyclin repressor-like, C-terminal domain"/>
    <property type="match status" value="1"/>
</dbReference>
<dbReference type="InterPro" id="IPR003012">
    <property type="entry name" value="Tet_transcr_reg_TetR"/>
</dbReference>
<evidence type="ECO:0000256" key="1">
    <source>
        <dbReference type="ARBA" id="ARBA00022491"/>
    </source>
</evidence>
<evidence type="ECO:0000313" key="7">
    <source>
        <dbReference type="EMBL" id="MFC0844138.1"/>
    </source>
</evidence>
<feature type="DNA-binding region" description="H-T-H motif" evidence="5">
    <location>
        <begin position="26"/>
        <end position="45"/>
    </location>
</feature>
<dbReference type="InterPro" id="IPR036271">
    <property type="entry name" value="Tet_transcr_reg_TetR-rel_C_sf"/>
</dbReference>
<evidence type="ECO:0000256" key="5">
    <source>
        <dbReference type="PROSITE-ProRule" id="PRU00335"/>
    </source>
</evidence>
<keyword evidence="4" id="KW-0804">Transcription</keyword>
<evidence type="ECO:0000256" key="3">
    <source>
        <dbReference type="ARBA" id="ARBA00023125"/>
    </source>
</evidence>
<evidence type="ECO:0000256" key="4">
    <source>
        <dbReference type="ARBA" id="ARBA00023163"/>
    </source>
</evidence>
<dbReference type="EMBL" id="JBHMQV010000009">
    <property type="protein sequence ID" value="MFC0844138.1"/>
    <property type="molecule type" value="Genomic_DNA"/>
</dbReference>
<evidence type="ECO:0000256" key="2">
    <source>
        <dbReference type="ARBA" id="ARBA00023015"/>
    </source>
</evidence>
<name>A0ABV6TEB8_9ACTN</name>
<dbReference type="InterPro" id="IPR009057">
    <property type="entry name" value="Homeodomain-like_sf"/>
</dbReference>
<keyword evidence="8" id="KW-1185">Reference proteome</keyword>
<keyword evidence="2" id="KW-0805">Transcription regulation</keyword>
<comment type="caution">
    <text evidence="7">The sequence shown here is derived from an EMBL/GenBank/DDBJ whole genome shotgun (WGS) entry which is preliminary data.</text>
</comment>
<accession>A0ABV6TEB8</accession>
<keyword evidence="1" id="KW-0678">Repressor</keyword>
<dbReference type="SUPFAM" id="SSF46689">
    <property type="entry name" value="Homeodomain-like"/>
    <property type="match status" value="1"/>
</dbReference>
<reference evidence="7 8" key="1">
    <citation type="submission" date="2024-09" db="EMBL/GenBank/DDBJ databases">
        <authorList>
            <person name="Sun Q."/>
            <person name="Mori K."/>
        </authorList>
    </citation>
    <scope>NUCLEOTIDE SEQUENCE [LARGE SCALE GENOMIC DNA]</scope>
    <source>
        <strain evidence="7 8">JCM 4557</strain>
    </source>
</reference>
<dbReference type="PRINTS" id="PR00455">
    <property type="entry name" value="HTHTETR"/>
</dbReference>
<dbReference type="PANTHER" id="PTHR30055:SF151">
    <property type="entry name" value="TRANSCRIPTIONAL REGULATORY PROTEIN"/>
    <property type="match status" value="1"/>
</dbReference>
<dbReference type="InterPro" id="IPR001647">
    <property type="entry name" value="HTH_TetR"/>
</dbReference>
<feature type="domain" description="HTH tetR-type" evidence="6">
    <location>
        <begin position="3"/>
        <end position="63"/>
    </location>
</feature>
<dbReference type="PANTHER" id="PTHR30055">
    <property type="entry name" value="HTH-TYPE TRANSCRIPTIONAL REGULATOR RUTR"/>
    <property type="match status" value="1"/>
</dbReference>
<dbReference type="Proteomes" id="UP001589887">
    <property type="component" value="Unassembled WGS sequence"/>
</dbReference>
<dbReference type="InterPro" id="IPR050109">
    <property type="entry name" value="HTH-type_TetR-like_transc_reg"/>
</dbReference>